<feature type="transmembrane region" description="Helical" evidence="8">
    <location>
        <begin position="358"/>
        <end position="377"/>
    </location>
</feature>
<evidence type="ECO:0000256" key="4">
    <source>
        <dbReference type="ARBA" id="ARBA00022679"/>
    </source>
</evidence>
<feature type="domain" description="Glycosyltransferase RgtA/B/C/D-like" evidence="9">
    <location>
        <begin position="88"/>
        <end position="244"/>
    </location>
</feature>
<sequence>MIGQSGCDERFSTMTVVAASTPAGKTGNIAAMLRGDALALVLLGALVLLTRGIWFGDPVADFDEQLYSFIGWRMTEGELPFIDWWDRKPVGLFAIFGAAHWLFGPGPLAYQIVATLFAFAGAALVYMLARRLVGRLSAWLAAAISTMLLCAYASYSGQSEVFFLPLMLGMVALLIDADHPHFTRRAMMAMLLGGLALQVKYTVVPQCLFFGLYALWVEHKRGAAFSRLIWLGAAFALIGLLPTLLVAVFYAALGEFDAFMFANFLSFFDRTPAPQGRWGADHALGVVPIALLVVGGIYGAFRMRAPEPFRDWLFFCGWAVSSLTSVLLPGTVYLYYYAALAAPAALVALPMLDRQSPLRAVPGILIAVAFLALLSIPDRRQTSLEERAAAEQLASVIAPHVDAEDNCLWLWDGPSALYRMTNSCVPTRFVYPDHLNNALEVNALEVSQSEEVARILANRPGAIVTASRPMTIQNEEATALVEAALASDYEERLSVEMHDRTLTAWIRRD</sequence>
<keyword evidence="5 8" id="KW-0812">Transmembrane</keyword>
<dbReference type="PANTHER" id="PTHR33908">
    <property type="entry name" value="MANNOSYLTRANSFERASE YKCB-RELATED"/>
    <property type="match status" value="1"/>
</dbReference>
<evidence type="ECO:0000256" key="1">
    <source>
        <dbReference type="ARBA" id="ARBA00004651"/>
    </source>
</evidence>
<evidence type="ECO:0000256" key="2">
    <source>
        <dbReference type="ARBA" id="ARBA00022475"/>
    </source>
</evidence>
<evidence type="ECO:0000256" key="6">
    <source>
        <dbReference type="ARBA" id="ARBA00022989"/>
    </source>
</evidence>
<evidence type="ECO:0000256" key="5">
    <source>
        <dbReference type="ARBA" id="ARBA00022692"/>
    </source>
</evidence>
<proteinExistence type="predicted"/>
<dbReference type="PANTHER" id="PTHR33908:SF11">
    <property type="entry name" value="MEMBRANE PROTEIN"/>
    <property type="match status" value="1"/>
</dbReference>
<dbReference type="Pfam" id="PF13231">
    <property type="entry name" value="PMT_2"/>
    <property type="match status" value="1"/>
</dbReference>
<feature type="transmembrane region" description="Helical" evidence="8">
    <location>
        <begin position="228"/>
        <end position="253"/>
    </location>
</feature>
<keyword evidence="4" id="KW-0808">Transferase</keyword>
<dbReference type="EMBL" id="JAEANY010000003">
    <property type="protein sequence ID" value="MBH5323021.1"/>
    <property type="molecule type" value="Genomic_DNA"/>
</dbReference>
<gene>
    <name evidence="10" type="ORF">I5L03_10545</name>
</gene>
<name>A0ABS0N5G4_9SPHN</name>
<feature type="transmembrane region" description="Helical" evidence="8">
    <location>
        <begin position="283"/>
        <end position="300"/>
    </location>
</feature>
<protein>
    <submittedName>
        <fullName evidence="10">Glycosyltransferase family 39 protein</fullName>
    </submittedName>
</protein>
<evidence type="ECO:0000313" key="10">
    <source>
        <dbReference type="EMBL" id="MBH5323021.1"/>
    </source>
</evidence>
<dbReference type="InterPro" id="IPR038731">
    <property type="entry name" value="RgtA/B/C-like"/>
</dbReference>
<keyword evidence="2" id="KW-1003">Cell membrane</keyword>
<evidence type="ECO:0000256" key="3">
    <source>
        <dbReference type="ARBA" id="ARBA00022676"/>
    </source>
</evidence>
<dbReference type="Proteomes" id="UP000602442">
    <property type="component" value="Unassembled WGS sequence"/>
</dbReference>
<feature type="transmembrane region" description="Helical" evidence="8">
    <location>
        <begin position="136"/>
        <end position="155"/>
    </location>
</feature>
<feature type="transmembrane region" description="Helical" evidence="8">
    <location>
        <begin position="312"/>
        <end position="328"/>
    </location>
</feature>
<comment type="subcellular location">
    <subcellularLocation>
        <location evidence="1">Cell membrane</location>
        <topology evidence="1">Multi-pass membrane protein</topology>
    </subcellularLocation>
</comment>
<keyword evidence="6 8" id="KW-1133">Transmembrane helix</keyword>
<reference evidence="10 11" key="1">
    <citation type="submission" date="2020-11" db="EMBL/GenBank/DDBJ databases">
        <title>Erythrobacter sediminis sp. nov., a marine bacterium from a tidal flat of Garorim Bay.</title>
        <authorList>
            <person name="Kim D."/>
            <person name="Yoo Y."/>
            <person name="Kim J.-J."/>
        </authorList>
    </citation>
    <scope>NUCLEOTIDE SEQUENCE [LARGE SCALE GENOMIC DNA]</scope>
    <source>
        <strain evidence="10 11">JGD-13</strain>
    </source>
</reference>
<comment type="caution">
    <text evidence="10">The sequence shown here is derived from an EMBL/GenBank/DDBJ whole genome shotgun (WGS) entry which is preliminary data.</text>
</comment>
<keyword evidence="11" id="KW-1185">Reference proteome</keyword>
<evidence type="ECO:0000256" key="8">
    <source>
        <dbReference type="SAM" id="Phobius"/>
    </source>
</evidence>
<organism evidence="10 11">
    <name type="scientific">Aurantiacibacter sediminis</name>
    <dbReference type="NCBI Taxonomy" id="2793064"/>
    <lineage>
        <taxon>Bacteria</taxon>
        <taxon>Pseudomonadati</taxon>
        <taxon>Pseudomonadota</taxon>
        <taxon>Alphaproteobacteria</taxon>
        <taxon>Sphingomonadales</taxon>
        <taxon>Erythrobacteraceae</taxon>
        <taxon>Aurantiacibacter</taxon>
    </lineage>
</organism>
<feature type="transmembrane region" description="Helical" evidence="8">
    <location>
        <begin position="37"/>
        <end position="56"/>
    </location>
</feature>
<accession>A0ABS0N5G4</accession>
<evidence type="ECO:0000259" key="9">
    <source>
        <dbReference type="Pfam" id="PF13231"/>
    </source>
</evidence>
<evidence type="ECO:0000313" key="11">
    <source>
        <dbReference type="Proteomes" id="UP000602442"/>
    </source>
</evidence>
<dbReference type="InterPro" id="IPR050297">
    <property type="entry name" value="LipidA_mod_glycosyltrf_83"/>
</dbReference>
<feature type="transmembrane region" description="Helical" evidence="8">
    <location>
        <begin position="189"/>
        <end position="216"/>
    </location>
</feature>
<keyword evidence="3" id="KW-0328">Glycosyltransferase</keyword>
<feature type="transmembrane region" description="Helical" evidence="8">
    <location>
        <begin position="108"/>
        <end position="129"/>
    </location>
</feature>
<evidence type="ECO:0000256" key="7">
    <source>
        <dbReference type="ARBA" id="ARBA00023136"/>
    </source>
</evidence>
<keyword evidence="7 8" id="KW-0472">Membrane</keyword>